<dbReference type="Proteomes" id="UP000000707">
    <property type="component" value="Unassembled WGS sequence"/>
</dbReference>
<dbReference type="RefSeq" id="XP_006685615.1">
    <property type="nucleotide sequence ID" value="XM_006685552.1"/>
</dbReference>
<evidence type="ECO:0000313" key="6">
    <source>
        <dbReference type="Proteomes" id="UP000000707"/>
    </source>
</evidence>
<keyword evidence="6" id="KW-1185">Reference proteome</keyword>
<dbReference type="InterPro" id="IPR016135">
    <property type="entry name" value="UBQ-conjugating_enzyme/RWD"/>
</dbReference>
<keyword evidence="2" id="KW-0833">Ubl conjugation pathway</keyword>
<dbReference type="OrthoDB" id="406833at2759"/>
<dbReference type="PANTHER" id="PTHR24067">
    <property type="entry name" value="UBIQUITIN-CONJUGATING ENZYME E2"/>
    <property type="match status" value="1"/>
</dbReference>
<evidence type="ECO:0000256" key="2">
    <source>
        <dbReference type="ARBA" id="ARBA00022786"/>
    </source>
</evidence>
<evidence type="ECO:0000256" key="3">
    <source>
        <dbReference type="ARBA" id="ARBA00022840"/>
    </source>
</evidence>
<dbReference type="EMBL" id="GL996515">
    <property type="protein sequence ID" value="EGV64809.1"/>
    <property type="molecule type" value="Genomic_DNA"/>
</dbReference>
<dbReference type="eggNOG" id="KOG0427">
    <property type="taxonomic scope" value="Eukaryota"/>
</dbReference>
<organism evidence="6">
    <name type="scientific">Candida tenuis (strain ATCC 10573 / BCRC 21748 / CBS 615 / JCM 9827 / NBRC 10315 / NRRL Y-1498 / VKM Y-70)</name>
    <name type="common">Yeast</name>
    <name type="synonym">Yamadazyma tenuis</name>
    <dbReference type="NCBI Taxonomy" id="590646"/>
    <lineage>
        <taxon>Eukaryota</taxon>
        <taxon>Fungi</taxon>
        <taxon>Dikarya</taxon>
        <taxon>Ascomycota</taxon>
        <taxon>Saccharomycotina</taxon>
        <taxon>Pichiomycetes</taxon>
        <taxon>Debaryomycetaceae</taxon>
        <taxon>Yamadazyma</taxon>
    </lineage>
</organism>
<dbReference type="PROSITE" id="PS50127">
    <property type="entry name" value="UBC_2"/>
    <property type="match status" value="1"/>
</dbReference>
<reference evidence="5 6" key="1">
    <citation type="journal article" date="2011" name="Proc. Natl. Acad. Sci. U.S.A.">
        <title>Comparative genomics of xylose-fermenting fungi for enhanced biofuel production.</title>
        <authorList>
            <person name="Wohlbach D.J."/>
            <person name="Kuo A."/>
            <person name="Sato T.K."/>
            <person name="Potts K.M."/>
            <person name="Salamov A.A."/>
            <person name="LaButti K.M."/>
            <person name="Sun H."/>
            <person name="Clum A."/>
            <person name="Pangilinan J.L."/>
            <person name="Lindquist E.A."/>
            <person name="Lucas S."/>
            <person name="Lapidus A."/>
            <person name="Jin M."/>
            <person name="Gunawan C."/>
            <person name="Balan V."/>
            <person name="Dale B.E."/>
            <person name="Jeffries T.W."/>
            <person name="Zinkel R."/>
            <person name="Barry K.W."/>
            <person name="Grigoriev I.V."/>
            <person name="Gasch A.P."/>
        </authorList>
    </citation>
    <scope>NUCLEOTIDE SEQUENCE [LARGE SCALE GENOMIC DNA]</scope>
    <source>
        <strain evidence="6">ATCC 10573 / BCRC 21748 / CBS 615 / JCM 9827 / NBRC 10315 / NRRL Y-1498 / VKM Y-70</strain>
    </source>
</reference>
<dbReference type="GO" id="GO:0005524">
    <property type="term" value="F:ATP binding"/>
    <property type="evidence" value="ECO:0007669"/>
    <property type="project" value="UniProtKB-KW"/>
</dbReference>
<dbReference type="STRING" id="590646.G3B0V0"/>
<dbReference type="InterPro" id="IPR000608">
    <property type="entry name" value="UBC"/>
</dbReference>
<evidence type="ECO:0000259" key="4">
    <source>
        <dbReference type="PROSITE" id="PS50127"/>
    </source>
</evidence>
<dbReference type="InterPro" id="IPR050113">
    <property type="entry name" value="Ub_conjugating_enzyme"/>
</dbReference>
<evidence type="ECO:0000313" key="5">
    <source>
        <dbReference type="EMBL" id="EGV64809.1"/>
    </source>
</evidence>
<dbReference type="KEGG" id="cten:18250698"/>
<proteinExistence type="predicted"/>
<dbReference type="SMART" id="SM00212">
    <property type="entry name" value="UBCc"/>
    <property type="match status" value="1"/>
</dbReference>
<evidence type="ECO:0000256" key="1">
    <source>
        <dbReference type="ARBA" id="ARBA00022741"/>
    </source>
</evidence>
<protein>
    <submittedName>
        <fullName evidence="5">UBC-like protein</fullName>
    </submittedName>
</protein>
<keyword evidence="1" id="KW-0547">Nucleotide-binding</keyword>
<sequence>MSHPFYKRILKEYRSLQKATLPGIELVSNNEELSEFEFEMVVLNNHQLYKEPVKLIVKLTDEYPVAPPKVKFLQEVGAYDIPMHPHVYSNGHICLNLLGNDWTPACSIESILLSLQSMLESNTKQERPPDDARYVRYAPAYASASGFVYHDDSV</sequence>
<gene>
    <name evidence="5" type="ORF">CANTEDRAFT_97645</name>
</gene>
<dbReference type="CDD" id="cd23808">
    <property type="entry name" value="UBCc_UBE2W"/>
    <property type="match status" value="1"/>
</dbReference>
<name>G3B0V0_CANTC</name>
<dbReference type="Gene3D" id="3.10.110.10">
    <property type="entry name" value="Ubiquitin Conjugating Enzyme"/>
    <property type="match status" value="1"/>
</dbReference>
<dbReference type="AlphaFoldDB" id="G3B0V0"/>
<keyword evidence="3" id="KW-0067">ATP-binding</keyword>
<dbReference type="Pfam" id="PF00179">
    <property type="entry name" value="UQ_con"/>
    <property type="match status" value="1"/>
</dbReference>
<accession>G3B0V0</accession>
<feature type="domain" description="UBC core" evidence="4">
    <location>
        <begin position="4"/>
        <end position="154"/>
    </location>
</feature>
<dbReference type="GeneID" id="18250698"/>
<dbReference type="SUPFAM" id="SSF54495">
    <property type="entry name" value="UBC-like"/>
    <property type="match status" value="1"/>
</dbReference>
<dbReference type="HOGENOM" id="CLU_030988_15_0_1"/>